<dbReference type="AlphaFoldDB" id="A0AA38RX95"/>
<dbReference type="GO" id="GO:0006289">
    <property type="term" value="P:nucleotide-excision repair"/>
    <property type="evidence" value="ECO:0007669"/>
    <property type="project" value="InterPro"/>
</dbReference>
<dbReference type="Pfam" id="PF16203">
    <property type="entry name" value="ERCC3_RAD25_C"/>
    <property type="match status" value="1"/>
</dbReference>
<dbReference type="InterPro" id="IPR006935">
    <property type="entry name" value="Helicase/UvrB_N"/>
</dbReference>
<protein>
    <recommendedName>
        <fullName evidence="13">DNA 3'-5' helicase</fullName>
        <ecNumber evidence="13">5.6.2.4</ecNumber>
    </recommendedName>
</protein>
<proteinExistence type="inferred from homology"/>
<keyword evidence="10" id="KW-0413">Isomerase</keyword>
<dbReference type="EC" id="5.6.2.4" evidence="13"/>
<evidence type="ECO:0000256" key="12">
    <source>
        <dbReference type="ARBA" id="ARBA00034617"/>
    </source>
</evidence>
<dbReference type="GO" id="GO:0005675">
    <property type="term" value="C:transcription factor TFIIH holo complex"/>
    <property type="evidence" value="ECO:0007669"/>
    <property type="project" value="TreeGrafter"/>
</dbReference>
<dbReference type="Gene3D" id="3.40.50.300">
    <property type="entry name" value="P-loop containing nucleotide triphosphate hydrolases"/>
    <property type="match status" value="2"/>
</dbReference>
<dbReference type="Proteomes" id="UP001174694">
    <property type="component" value="Unassembled WGS sequence"/>
</dbReference>
<comment type="caution">
    <text evidence="18">The sequence shown here is derived from an EMBL/GenBank/DDBJ whole genome shotgun (WGS) entry which is preliminary data.</text>
</comment>
<comment type="subcellular location">
    <subcellularLocation>
        <location evidence="1">Nucleus</location>
    </subcellularLocation>
</comment>
<evidence type="ECO:0000256" key="7">
    <source>
        <dbReference type="ARBA" id="ARBA00022840"/>
    </source>
</evidence>
<organism evidence="18 19">
    <name type="scientific">Pleurostoma richardsiae</name>
    <dbReference type="NCBI Taxonomy" id="41990"/>
    <lineage>
        <taxon>Eukaryota</taxon>
        <taxon>Fungi</taxon>
        <taxon>Dikarya</taxon>
        <taxon>Ascomycota</taxon>
        <taxon>Pezizomycotina</taxon>
        <taxon>Sordariomycetes</taxon>
        <taxon>Sordariomycetidae</taxon>
        <taxon>Calosphaeriales</taxon>
        <taxon>Pleurostomataceae</taxon>
        <taxon>Pleurostoma</taxon>
    </lineage>
</organism>
<evidence type="ECO:0000256" key="11">
    <source>
        <dbReference type="ARBA" id="ARBA00023242"/>
    </source>
</evidence>
<comment type="catalytic activity">
    <reaction evidence="12">
        <text>Couples ATP hydrolysis with the unwinding of duplex DNA by translocating in the 3'-5' direction.</text>
        <dbReference type="EC" id="5.6.2.4"/>
    </reaction>
</comment>
<evidence type="ECO:0000259" key="16">
    <source>
        <dbReference type="PROSITE" id="PS51192"/>
    </source>
</evidence>
<dbReference type="PANTHER" id="PTHR11274">
    <property type="entry name" value="RAD25/XP-B DNA REPAIR HELICASE"/>
    <property type="match status" value="1"/>
</dbReference>
<evidence type="ECO:0000256" key="13">
    <source>
        <dbReference type="ARBA" id="ARBA00034808"/>
    </source>
</evidence>
<dbReference type="PROSITE" id="PS51192">
    <property type="entry name" value="HELICASE_ATP_BIND_1"/>
    <property type="match status" value="1"/>
</dbReference>
<evidence type="ECO:0000256" key="1">
    <source>
        <dbReference type="ARBA" id="ARBA00004123"/>
    </source>
</evidence>
<dbReference type="NCBIfam" id="TIGR00603">
    <property type="entry name" value="rad25"/>
    <property type="match status" value="1"/>
</dbReference>
<dbReference type="SMART" id="SM00490">
    <property type="entry name" value="HELICc"/>
    <property type="match status" value="1"/>
</dbReference>
<evidence type="ECO:0000256" key="15">
    <source>
        <dbReference type="SAM" id="MobiDB-lite"/>
    </source>
</evidence>
<dbReference type="SMART" id="SM00487">
    <property type="entry name" value="DEXDc"/>
    <property type="match status" value="1"/>
</dbReference>
<dbReference type="FunFam" id="3.40.50.300:FF:000077">
    <property type="entry name" value="Probable DNA repair helicase RAD25"/>
    <property type="match status" value="1"/>
</dbReference>
<dbReference type="GO" id="GO:0097550">
    <property type="term" value="C:transcription preinitiation complex"/>
    <property type="evidence" value="ECO:0007669"/>
    <property type="project" value="TreeGrafter"/>
</dbReference>
<dbReference type="CDD" id="cd18029">
    <property type="entry name" value="DEXHc_XPB"/>
    <property type="match status" value="1"/>
</dbReference>
<feature type="region of interest" description="Disordered" evidence="15">
    <location>
        <begin position="246"/>
        <end position="270"/>
    </location>
</feature>
<dbReference type="InterPro" id="IPR027417">
    <property type="entry name" value="P-loop_NTPase"/>
</dbReference>
<reference evidence="18" key="1">
    <citation type="submission" date="2022-07" db="EMBL/GenBank/DDBJ databases">
        <title>Fungi with potential for degradation of polypropylene.</title>
        <authorList>
            <person name="Gostincar C."/>
        </authorList>
    </citation>
    <scope>NUCLEOTIDE SEQUENCE</scope>
    <source>
        <strain evidence="18">EXF-13308</strain>
    </source>
</reference>
<keyword evidence="11" id="KW-0539">Nucleus</keyword>
<dbReference type="Pfam" id="PF13625">
    <property type="entry name" value="Helicase_C_3"/>
    <property type="match status" value="1"/>
</dbReference>
<feature type="compositionally biased region" description="Polar residues" evidence="15">
    <location>
        <begin position="249"/>
        <end position="260"/>
    </location>
</feature>
<evidence type="ECO:0000256" key="4">
    <source>
        <dbReference type="ARBA" id="ARBA00022763"/>
    </source>
</evidence>
<evidence type="ECO:0000256" key="8">
    <source>
        <dbReference type="ARBA" id="ARBA00023125"/>
    </source>
</evidence>
<dbReference type="GO" id="GO:0043138">
    <property type="term" value="F:3'-5' DNA helicase activity"/>
    <property type="evidence" value="ECO:0007669"/>
    <property type="project" value="UniProtKB-EC"/>
</dbReference>
<dbReference type="InterPro" id="IPR001650">
    <property type="entry name" value="Helicase_C-like"/>
</dbReference>
<dbReference type="InterPro" id="IPR050615">
    <property type="entry name" value="ATP-dep_DNA_Helicase"/>
</dbReference>
<evidence type="ECO:0000256" key="3">
    <source>
        <dbReference type="ARBA" id="ARBA00022741"/>
    </source>
</evidence>
<dbReference type="SUPFAM" id="SSF52540">
    <property type="entry name" value="P-loop containing nucleoside triphosphate hydrolases"/>
    <property type="match status" value="2"/>
</dbReference>
<dbReference type="GO" id="GO:0016787">
    <property type="term" value="F:hydrolase activity"/>
    <property type="evidence" value="ECO:0007669"/>
    <property type="project" value="UniProtKB-KW"/>
</dbReference>
<keyword evidence="19" id="KW-1185">Reference proteome</keyword>
<sequence length="827" mass="93283">MPPKRKAASAAQSSSKAGKVSAASTPGPGTPQSVATSDDVETEDEEVERNIQKFDISSYQRRAKAGRDAASRHFGNRDFSYLQLKPDHNNRPLWIDPEKGRIILESFNPLAAQAQDFLITIAEPLSRPTFLHEYALTTHSLYAAVSVGLHPQDIINTLDRFLKTPLPISVRQFIENCTRSYGKVKLVLKDNKYYLESVDADILQKLLKDPVIGPLRVHNSEQMTTTAAPSMAGLVIPGTRNAAGVRQADNMNNPKASNEQNGEKPSEEDVYGALREEDDDDDKEAVHAFQIQDHAVETVQKRCLELEYPVLEEYDFRNDNFNANLEIDLRPATQIRSYQEKSLSKMFGNGRAKSGIIVLPCGAGKTLVGITAACTIKKGVIVLCTSNMSAVQWRNEFLKWSNISPDDIAVFSSDSKQTFQGNTGIIVTTYSMVTNSRERAHDSAKMMKFLQGREWGLMLLDEVHVVPANMFRKVTGNIKAHAKLGLTATLLREDDKISDLNFLIGPKLYEANWMELSQQGHIAKVQCAEVWCPMPTEFYEEYLRADSRKRSLLYVMNPRKFQACQYLINYHEARGDKIIVFSDDVYALETYAKKLQKAYLYGGTNNQERLQILQHFRDNDAINTLFLSKIGDTSLDLPEATCLIQISAQYGSRRQEAQRLGRILRAKRRNDEGFNAFFYSLVSKDTQEMYYSSKRQAFLVDQGYAFKVITQLANIDKTPGLAFATAAERRELLQKVLVEVESASTKEKEARENALLEGNVYYNGSARRQKKGVRRTAGTLGELSGGQDMAYIEQNKSMNKSLKKNKKESNPFFKKIARENERRKQLL</sequence>
<dbReference type="PROSITE" id="PS51194">
    <property type="entry name" value="HELICASE_CTER"/>
    <property type="match status" value="1"/>
</dbReference>
<accession>A0AA38RX95</accession>
<evidence type="ECO:0000256" key="2">
    <source>
        <dbReference type="ARBA" id="ARBA00006637"/>
    </source>
</evidence>
<feature type="compositionally biased region" description="Low complexity" evidence="15">
    <location>
        <begin position="8"/>
        <end position="24"/>
    </location>
</feature>
<evidence type="ECO:0000259" key="17">
    <source>
        <dbReference type="PROSITE" id="PS51194"/>
    </source>
</evidence>
<dbReference type="CDD" id="cd18789">
    <property type="entry name" value="SF2_C_XPB"/>
    <property type="match status" value="1"/>
</dbReference>
<dbReference type="FunFam" id="3.40.50.300:FF:000117">
    <property type="entry name" value="Putative DNA repair helicase rad25"/>
    <property type="match status" value="1"/>
</dbReference>
<evidence type="ECO:0000256" key="5">
    <source>
        <dbReference type="ARBA" id="ARBA00022801"/>
    </source>
</evidence>
<evidence type="ECO:0000313" key="19">
    <source>
        <dbReference type="Proteomes" id="UP001174694"/>
    </source>
</evidence>
<dbReference type="PANTHER" id="PTHR11274:SF0">
    <property type="entry name" value="GENERAL TRANSCRIPTION AND DNA REPAIR FACTOR IIH HELICASE SUBUNIT XPB"/>
    <property type="match status" value="1"/>
</dbReference>
<evidence type="ECO:0000256" key="9">
    <source>
        <dbReference type="ARBA" id="ARBA00023204"/>
    </source>
</evidence>
<dbReference type="GO" id="GO:0005524">
    <property type="term" value="F:ATP binding"/>
    <property type="evidence" value="ECO:0007669"/>
    <property type="project" value="UniProtKB-KW"/>
</dbReference>
<comment type="similarity">
    <text evidence="2">Belongs to the helicase family. RAD25/XPB subfamily.</text>
</comment>
<dbReference type="InterPro" id="IPR032830">
    <property type="entry name" value="XPB/Ssl2_N"/>
</dbReference>
<evidence type="ECO:0000256" key="6">
    <source>
        <dbReference type="ARBA" id="ARBA00022806"/>
    </source>
</evidence>
<feature type="domain" description="Helicase C-terminal" evidence="17">
    <location>
        <begin position="562"/>
        <end position="716"/>
    </location>
</feature>
<dbReference type="GO" id="GO:0000112">
    <property type="term" value="C:nucleotide-excision repair factor 3 complex"/>
    <property type="evidence" value="ECO:0007669"/>
    <property type="project" value="TreeGrafter"/>
</dbReference>
<gene>
    <name evidence="18" type="ORF">NKR23_g2169</name>
</gene>
<evidence type="ECO:0000313" key="18">
    <source>
        <dbReference type="EMBL" id="KAJ9154747.1"/>
    </source>
</evidence>
<feature type="region of interest" description="Disordered" evidence="15">
    <location>
        <begin position="1"/>
        <end position="45"/>
    </location>
</feature>
<dbReference type="PRINTS" id="PR00851">
    <property type="entry name" value="XRODRMPGMNTB"/>
</dbReference>
<dbReference type="Pfam" id="PF04851">
    <property type="entry name" value="ResIII"/>
    <property type="match status" value="1"/>
</dbReference>
<keyword evidence="4" id="KW-0227">DNA damage</keyword>
<evidence type="ECO:0000256" key="14">
    <source>
        <dbReference type="ARBA" id="ARBA00048988"/>
    </source>
</evidence>
<keyword evidence="9" id="KW-0234">DNA repair</keyword>
<dbReference type="GO" id="GO:0003677">
    <property type="term" value="F:DNA binding"/>
    <property type="evidence" value="ECO:0007669"/>
    <property type="project" value="UniProtKB-KW"/>
</dbReference>
<dbReference type="InterPro" id="IPR014001">
    <property type="entry name" value="Helicase_ATP-bd"/>
</dbReference>
<comment type="catalytic activity">
    <reaction evidence="14">
        <text>ATP + H2O = ADP + phosphate + H(+)</text>
        <dbReference type="Rhea" id="RHEA:13065"/>
        <dbReference type="ChEBI" id="CHEBI:15377"/>
        <dbReference type="ChEBI" id="CHEBI:15378"/>
        <dbReference type="ChEBI" id="CHEBI:30616"/>
        <dbReference type="ChEBI" id="CHEBI:43474"/>
        <dbReference type="ChEBI" id="CHEBI:456216"/>
        <dbReference type="EC" id="5.6.2.4"/>
    </reaction>
</comment>
<dbReference type="GO" id="GO:0006367">
    <property type="term" value="P:transcription initiation at RNA polymerase II promoter"/>
    <property type="evidence" value="ECO:0007669"/>
    <property type="project" value="InterPro"/>
</dbReference>
<dbReference type="InterPro" id="IPR032438">
    <property type="entry name" value="ERCC3_RAD25_C"/>
</dbReference>
<feature type="domain" description="Helicase ATP-binding" evidence="16">
    <location>
        <begin position="346"/>
        <end position="508"/>
    </location>
</feature>
<keyword evidence="5" id="KW-0378">Hydrolase</keyword>
<evidence type="ECO:0000256" key="10">
    <source>
        <dbReference type="ARBA" id="ARBA00023235"/>
    </source>
</evidence>
<keyword evidence="7" id="KW-0067">ATP-binding</keyword>
<keyword evidence="3" id="KW-0547">Nucleotide-binding</keyword>
<keyword evidence="6 18" id="KW-0347">Helicase</keyword>
<dbReference type="EMBL" id="JANBVO010000004">
    <property type="protein sequence ID" value="KAJ9154747.1"/>
    <property type="molecule type" value="Genomic_DNA"/>
</dbReference>
<name>A0AA38RX95_9PEZI</name>
<dbReference type="InterPro" id="IPR001161">
    <property type="entry name" value="XPB/Ssl2"/>
</dbReference>
<keyword evidence="8" id="KW-0238">DNA-binding</keyword>